<accession>A0A158F3C2</accession>
<gene>
    <name evidence="1" type="ORF">AWB70_00512</name>
</gene>
<evidence type="ECO:0000313" key="1">
    <source>
        <dbReference type="EMBL" id="SAL14221.1"/>
    </source>
</evidence>
<reference evidence="2" key="1">
    <citation type="submission" date="2016-01" db="EMBL/GenBank/DDBJ databases">
        <authorList>
            <person name="Peeters C."/>
        </authorList>
    </citation>
    <scope>NUCLEOTIDE SEQUENCE [LARGE SCALE GENOMIC DNA]</scope>
</reference>
<evidence type="ECO:0008006" key="3">
    <source>
        <dbReference type="Google" id="ProtNLM"/>
    </source>
</evidence>
<name>A0A158F3C2_CABCO</name>
<dbReference type="EMBL" id="FCNY02000001">
    <property type="protein sequence ID" value="SAL14221.1"/>
    <property type="molecule type" value="Genomic_DNA"/>
</dbReference>
<sequence length="144" mass="16223">MTNDKQADTELESDPKARALELDGKRTFIRLDSATWKAIDMLAAHSCCDWDEWVRHVWGQVKEKIDPDKLPSVNRAGALRFFATHGLIRLTSSMAAMNKHHHGMSDGKIEVEITDGVSLRLTREQARAVVEKISYSLSYGEVGR</sequence>
<protein>
    <recommendedName>
        <fullName evidence="3">Ribbon-helix-helix domain-containing protein</fullName>
    </recommendedName>
</protein>
<dbReference type="AlphaFoldDB" id="A0A158F3C2"/>
<proteinExistence type="predicted"/>
<dbReference type="RefSeq" id="WP_053567250.1">
    <property type="nucleotide sequence ID" value="NZ_FCNY02000001.1"/>
</dbReference>
<keyword evidence="2" id="KW-1185">Reference proteome</keyword>
<dbReference type="InterPro" id="IPR038268">
    <property type="entry name" value="RHH_sf"/>
</dbReference>
<evidence type="ECO:0000313" key="2">
    <source>
        <dbReference type="Proteomes" id="UP000054740"/>
    </source>
</evidence>
<dbReference type="Proteomes" id="UP000054740">
    <property type="component" value="Unassembled WGS sequence"/>
</dbReference>
<organism evidence="1 2">
    <name type="scientific">Caballeronia cordobensis</name>
    <name type="common">Burkholderia cordobensis</name>
    <dbReference type="NCBI Taxonomy" id="1353886"/>
    <lineage>
        <taxon>Bacteria</taxon>
        <taxon>Pseudomonadati</taxon>
        <taxon>Pseudomonadota</taxon>
        <taxon>Betaproteobacteria</taxon>
        <taxon>Burkholderiales</taxon>
        <taxon>Burkholderiaceae</taxon>
        <taxon>Caballeronia</taxon>
    </lineage>
</organism>
<dbReference type="Gene3D" id="1.10.3990.20">
    <property type="entry name" value="protein bp1543"/>
    <property type="match status" value="1"/>
</dbReference>